<reference evidence="1 2" key="1">
    <citation type="submission" date="2024-02" db="EMBL/GenBank/DDBJ databases">
        <authorList>
            <person name="Chen Y."/>
            <person name="Shah S."/>
            <person name="Dougan E. K."/>
            <person name="Thang M."/>
            <person name="Chan C."/>
        </authorList>
    </citation>
    <scope>NUCLEOTIDE SEQUENCE [LARGE SCALE GENOMIC DNA]</scope>
</reference>
<proteinExistence type="predicted"/>
<accession>A0ABP0JQK0</accession>
<protein>
    <submittedName>
        <fullName evidence="1">Cap-specific mRNA (Nucleoside-2'-O-)-methyltransferase(Poly(A) polymerase regulatory subunit) (Poly(A) polymerase small subunit) (VP39)</fullName>
    </submittedName>
</protein>
<organism evidence="1 2">
    <name type="scientific">Durusdinium trenchii</name>
    <dbReference type="NCBI Taxonomy" id="1381693"/>
    <lineage>
        <taxon>Eukaryota</taxon>
        <taxon>Sar</taxon>
        <taxon>Alveolata</taxon>
        <taxon>Dinophyceae</taxon>
        <taxon>Suessiales</taxon>
        <taxon>Symbiodiniaceae</taxon>
        <taxon>Durusdinium</taxon>
    </lineage>
</organism>
<dbReference type="EMBL" id="CAXAMM010008147">
    <property type="protein sequence ID" value="CAK9016535.1"/>
    <property type="molecule type" value="Genomic_DNA"/>
</dbReference>
<sequence>MAFSFITNEKIESGGAIRVGYPRDIEVLCAGAYFYPVRQTDLFAVVLHANQAYFELRLSRPLPPGQTAFTVTSTCPAAVNDNYFYIVVMTGAGQVSDAAMSIPGLRIQHGLPVSAMPLIWGMAEPNRS</sequence>
<evidence type="ECO:0000313" key="1">
    <source>
        <dbReference type="EMBL" id="CAK9016535.1"/>
    </source>
</evidence>
<evidence type="ECO:0000313" key="2">
    <source>
        <dbReference type="Proteomes" id="UP001642464"/>
    </source>
</evidence>
<dbReference type="Proteomes" id="UP001642464">
    <property type="component" value="Unassembled WGS sequence"/>
</dbReference>
<gene>
    <name evidence="1" type="ORF">SCF082_LOCUS13237</name>
</gene>
<keyword evidence="2" id="KW-1185">Reference proteome</keyword>
<name>A0ABP0JQK0_9DINO</name>
<comment type="caution">
    <text evidence="1">The sequence shown here is derived from an EMBL/GenBank/DDBJ whole genome shotgun (WGS) entry which is preliminary data.</text>
</comment>